<evidence type="ECO:0000313" key="1">
    <source>
        <dbReference type="EMBL" id="MDT0690875.1"/>
    </source>
</evidence>
<evidence type="ECO:0008006" key="3">
    <source>
        <dbReference type="Google" id="ProtNLM"/>
    </source>
</evidence>
<dbReference type="EMBL" id="JAVRHM010000016">
    <property type="protein sequence ID" value="MDT0690875.1"/>
    <property type="molecule type" value="Genomic_DNA"/>
</dbReference>
<name>A0ABU3E4F8_9FLAO</name>
<evidence type="ECO:0000313" key="2">
    <source>
        <dbReference type="Proteomes" id="UP001261624"/>
    </source>
</evidence>
<dbReference type="Proteomes" id="UP001261624">
    <property type="component" value="Unassembled WGS sequence"/>
</dbReference>
<accession>A0ABU3E4F8</accession>
<organism evidence="1 2">
    <name type="scientific">Autumnicola patrickiae</name>
    <dbReference type="NCBI Taxonomy" id="3075591"/>
    <lineage>
        <taxon>Bacteria</taxon>
        <taxon>Pseudomonadati</taxon>
        <taxon>Bacteroidota</taxon>
        <taxon>Flavobacteriia</taxon>
        <taxon>Flavobacteriales</taxon>
        <taxon>Flavobacteriaceae</taxon>
        <taxon>Autumnicola</taxon>
    </lineage>
</organism>
<protein>
    <recommendedName>
        <fullName evidence="3">Outer membrane protein beta-barrel domain-containing protein</fullName>
    </recommendedName>
</protein>
<comment type="caution">
    <text evidence="1">The sequence shown here is derived from an EMBL/GenBank/DDBJ whole genome shotgun (WGS) entry which is preliminary data.</text>
</comment>
<sequence>MKKIILIAFIFLIGTLEGKSQNLEVGFGLGTGSAYMYENFDSSIDINYSLPFSSYLDLKYSNAESYFGLKLKFQYLNAGIEGRNWKNNNEPIDGDVTSLTSMILLEHLKEDNTWNFGYNFGFGYTQQELRQDLINLSQGITSNYMSVNFSGIISSKVTENLALQIEPTLLWTDPVGSLRASEKWQIAGEDVNLLMQIGIKYKIN</sequence>
<proteinExistence type="predicted"/>
<reference evidence="1 2" key="1">
    <citation type="submission" date="2023-09" db="EMBL/GenBank/DDBJ databases">
        <authorList>
            <person name="Rey-Velasco X."/>
        </authorList>
    </citation>
    <scope>NUCLEOTIDE SEQUENCE [LARGE SCALE GENOMIC DNA]</scope>
    <source>
        <strain evidence="1 2">F188</strain>
    </source>
</reference>
<dbReference type="RefSeq" id="WP_311685838.1">
    <property type="nucleotide sequence ID" value="NZ_JAVRHM010000016.1"/>
</dbReference>
<keyword evidence="2" id="KW-1185">Reference proteome</keyword>
<gene>
    <name evidence="1" type="ORF">RM549_13840</name>
</gene>